<organism evidence="1 2">
    <name type="scientific">Champsocephalus gunnari</name>
    <name type="common">Mackerel icefish</name>
    <dbReference type="NCBI Taxonomy" id="52237"/>
    <lineage>
        <taxon>Eukaryota</taxon>
        <taxon>Metazoa</taxon>
        <taxon>Chordata</taxon>
        <taxon>Craniata</taxon>
        <taxon>Vertebrata</taxon>
        <taxon>Euteleostomi</taxon>
        <taxon>Actinopterygii</taxon>
        <taxon>Neopterygii</taxon>
        <taxon>Teleostei</taxon>
        <taxon>Neoteleostei</taxon>
        <taxon>Acanthomorphata</taxon>
        <taxon>Eupercaria</taxon>
        <taxon>Perciformes</taxon>
        <taxon>Notothenioidei</taxon>
        <taxon>Channichthyidae</taxon>
        <taxon>Champsocephalus</taxon>
    </lineage>
</organism>
<dbReference type="Proteomes" id="UP001331515">
    <property type="component" value="Unassembled WGS sequence"/>
</dbReference>
<gene>
    <name evidence="1" type="ORF">CgunFtcFv8_020345</name>
</gene>
<reference evidence="1 2" key="1">
    <citation type="journal article" date="2023" name="Mol. Biol. Evol.">
        <title>Genomics of Secondarily Temperate Adaptation in the Only Non-Antarctic Icefish.</title>
        <authorList>
            <person name="Rivera-Colon A.G."/>
            <person name="Rayamajhi N."/>
            <person name="Minhas B.F."/>
            <person name="Madrigal G."/>
            <person name="Bilyk K.T."/>
            <person name="Yoon V."/>
            <person name="Hune M."/>
            <person name="Gregory S."/>
            <person name="Cheng C.H.C."/>
            <person name="Catchen J.M."/>
        </authorList>
    </citation>
    <scope>NUCLEOTIDE SEQUENCE [LARGE SCALE GENOMIC DNA]</scope>
    <source>
        <tissue evidence="1">White muscle</tissue>
    </source>
</reference>
<sequence length="107" mass="12241">MDMAADERLLLHKATGLNFPKESMKVFFVVVLLVERLIFPLQHYTRVTVLSGELMFILGSQIPTFPKQGMTDLDEYRCLLYSAAPISQDGVEAAEEKTFIFFFQSRC</sequence>
<comment type="caution">
    <text evidence="1">The sequence shown here is derived from an EMBL/GenBank/DDBJ whole genome shotgun (WGS) entry which is preliminary data.</text>
</comment>
<proteinExistence type="predicted"/>
<accession>A0AAN8E545</accession>
<keyword evidence="2" id="KW-1185">Reference proteome</keyword>
<evidence type="ECO:0000313" key="1">
    <source>
        <dbReference type="EMBL" id="KAK5934940.1"/>
    </source>
</evidence>
<dbReference type="EMBL" id="JAURVH010001513">
    <property type="protein sequence ID" value="KAK5934940.1"/>
    <property type="molecule type" value="Genomic_DNA"/>
</dbReference>
<protein>
    <submittedName>
        <fullName evidence="1">Uncharacterized protein</fullName>
    </submittedName>
</protein>
<dbReference type="AlphaFoldDB" id="A0AAN8E545"/>
<evidence type="ECO:0000313" key="2">
    <source>
        <dbReference type="Proteomes" id="UP001331515"/>
    </source>
</evidence>
<name>A0AAN8E545_CHAGU</name>